<dbReference type="InterPro" id="IPR005135">
    <property type="entry name" value="Endo/exonuclease/phosphatase"/>
</dbReference>
<dbReference type="PANTHER" id="PTHR12121:SF36">
    <property type="entry name" value="ENDONUCLEASE_EXONUCLEASE_PHOSPHATASE DOMAIN-CONTAINING PROTEIN"/>
    <property type="match status" value="1"/>
</dbReference>
<dbReference type="EMBL" id="JAAAIL010000262">
    <property type="protein sequence ID" value="KAG0277602.1"/>
    <property type="molecule type" value="Genomic_DNA"/>
</dbReference>
<dbReference type="InterPro" id="IPR050410">
    <property type="entry name" value="CCR4/nocturin_mRNA_transcr"/>
</dbReference>
<evidence type="ECO:0000313" key="2">
    <source>
        <dbReference type="EMBL" id="KAG0277602.1"/>
    </source>
</evidence>
<feature type="domain" description="Endonuclease/exonuclease/phosphatase" evidence="1">
    <location>
        <begin position="62"/>
        <end position="308"/>
    </location>
</feature>
<reference evidence="2" key="1">
    <citation type="journal article" date="2020" name="Fungal Divers.">
        <title>Resolving the Mortierellaceae phylogeny through synthesis of multi-gene phylogenetics and phylogenomics.</title>
        <authorList>
            <person name="Vandepol N."/>
            <person name="Liber J."/>
            <person name="Desiro A."/>
            <person name="Na H."/>
            <person name="Kennedy M."/>
            <person name="Barry K."/>
            <person name="Grigoriev I.V."/>
            <person name="Miller A.N."/>
            <person name="O'Donnell K."/>
            <person name="Stajich J.E."/>
            <person name="Bonito G."/>
        </authorList>
    </citation>
    <scope>NUCLEOTIDE SEQUENCE</scope>
    <source>
        <strain evidence="2">NRRL 28262</strain>
    </source>
</reference>
<accession>A0AAD4DGI9</accession>
<dbReference type="Gene3D" id="3.60.10.10">
    <property type="entry name" value="Endonuclease/exonuclease/phosphatase"/>
    <property type="match status" value="1"/>
</dbReference>
<dbReference type="AlphaFoldDB" id="A0AAD4DGI9"/>
<evidence type="ECO:0000259" key="1">
    <source>
        <dbReference type="Pfam" id="PF03372"/>
    </source>
</evidence>
<dbReference type="PANTHER" id="PTHR12121">
    <property type="entry name" value="CARBON CATABOLITE REPRESSOR PROTEIN 4"/>
    <property type="match status" value="1"/>
</dbReference>
<dbReference type="SUPFAM" id="SSF56219">
    <property type="entry name" value="DNase I-like"/>
    <property type="match status" value="1"/>
</dbReference>
<comment type="caution">
    <text evidence="2">The sequence shown here is derived from an EMBL/GenBank/DDBJ whole genome shotgun (WGS) entry which is preliminary data.</text>
</comment>
<dbReference type="Proteomes" id="UP001194580">
    <property type="component" value="Unassembled WGS sequence"/>
</dbReference>
<dbReference type="InterPro" id="IPR036691">
    <property type="entry name" value="Endo/exonu/phosph_ase_sf"/>
</dbReference>
<keyword evidence="3" id="KW-1185">Reference proteome</keyword>
<dbReference type="GO" id="GO:0000175">
    <property type="term" value="F:3'-5'-RNA exonuclease activity"/>
    <property type="evidence" value="ECO:0007669"/>
    <property type="project" value="TreeGrafter"/>
</dbReference>
<sequence length="319" mass="36319">MQDNTNNNTTTTTTNNKAKELPVRLYTHNIRYATSYPFKNELPWTQRAPLVIASIRLHALHNPQSLICLQEVLHQQLLDILEGLGPDWAHIGVGRDDGQKAGEYSPILFRYSVWAIQRSSTIWLSPTPEKPSKGWDASNKRILTSVLLKHWKSGAQMLALNTHLDDQGVTSRLESVKVILNHIASQQQQFQLDHEQQQQHQVEQVQVTTHQQERSLPVFLAGDFNSTPDEEAYKLLATEDSPLCDLRNAVGKTERYGHDNTFTGFERRPIDQKRIDFLFLSHKGHQWKVHGYGVLETCFEDGVFSSDHRPVVGDVSLAL</sequence>
<organism evidence="2 3">
    <name type="scientific">Linnemannia exigua</name>
    <dbReference type="NCBI Taxonomy" id="604196"/>
    <lineage>
        <taxon>Eukaryota</taxon>
        <taxon>Fungi</taxon>
        <taxon>Fungi incertae sedis</taxon>
        <taxon>Mucoromycota</taxon>
        <taxon>Mortierellomycotina</taxon>
        <taxon>Mortierellomycetes</taxon>
        <taxon>Mortierellales</taxon>
        <taxon>Mortierellaceae</taxon>
        <taxon>Linnemannia</taxon>
    </lineage>
</organism>
<gene>
    <name evidence="2" type="ORF">BGZ95_005671</name>
</gene>
<dbReference type="Pfam" id="PF03372">
    <property type="entry name" value="Exo_endo_phos"/>
    <property type="match status" value="1"/>
</dbReference>
<proteinExistence type="predicted"/>
<dbReference type="CDD" id="cd09083">
    <property type="entry name" value="EEP-1"/>
    <property type="match status" value="1"/>
</dbReference>
<protein>
    <recommendedName>
        <fullName evidence="1">Endonuclease/exonuclease/phosphatase domain-containing protein</fullName>
    </recommendedName>
</protein>
<evidence type="ECO:0000313" key="3">
    <source>
        <dbReference type="Proteomes" id="UP001194580"/>
    </source>
</evidence>
<name>A0AAD4DGI9_9FUNG</name>